<name>A0A026WR04_OOCBI</name>
<evidence type="ECO:0000313" key="1">
    <source>
        <dbReference type="EMBL" id="EZA58472.1"/>
    </source>
</evidence>
<dbReference type="EMBL" id="KK107124">
    <property type="protein sequence ID" value="EZA58472.1"/>
    <property type="molecule type" value="Genomic_DNA"/>
</dbReference>
<reference evidence="1 2" key="1">
    <citation type="journal article" date="2014" name="Curr. Biol.">
        <title>The genome of the clonal raider ant Cerapachys biroi.</title>
        <authorList>
            <person name="Oxley P.R."/>
            <person name="Ji L."/>
            <person name="Fetter-Pruneda I."/>
            <person name="McKenzie S.K."/>
            <person name="Li C."/>
            <person name="Hu H."/>
            <person name="Zhang G."/>
            <person name="Kronauer D.J."/>
        </authorList>
    </citation>
    <scope>NUCLEOTIDE SEQUENCE [LARGE SCALE GENOMIC DNA]</scope>
</reference>
<dbReference type="Proteomes" id="UP000053097">
    <property type="component" value="Unassembled WGS sequence"/>
</dbReference>
<dbReference type="AlphaFoldDB" id="A0A026WR04"/>
<proteinExistence type="predicted"/>
<organism evidence="1 2">
    <name type="scientific">Ooceraea biroi</name>
    <name type="common">Clonal raider ant</name>
    <name type="synonym">Cerapachys biroi</name>
    <dbReference type="NCBI Taxonomy" id="2015173"/>
    <lineage>
        <taxon>Eukaryota</taxon>
        <taxon>Metazoa</taxon>
        <taxon>Ecdysozoa</taxon>
        <taxon>Arthropoda</taxon>
        <taxon>Hexapoda</taxon>
        <taxon>Insecta</taxon>
        <taxon>Pterygota</taxon>
        <taxon>Neoptera</taxon>
        <taxon>Endopterygota</taxon>
        <taxon>Hymenoptera</taxon>
        <taxon>Apocrita</taxon>
        <taxon>Aculeata</taxon>
        <taxon>Formicoidea</taxon>
        <taxon>Formicidae</taxon>
        <taxon>Dorylinae</taxon>
        <taxon>Ooceraea</taxon>
    </lineage>
</organism>
<gene>
    <name evidence="1" type="ORF">X777_00533</name>
</gene>
<keyword evidence="2" id="KW-1185">Reference proteome</keyword>
<evidence type="ECO:0000313" key="2">
    <source>
        <dbReference type="Proteomes" id="UP000053097"/>
    </source>
</evidence>
<sequence length="72" mass="8720">MQWLHPEKNVSCSYIEMDLENIAQQVMKHLKVVNSDHPIFSTSREQFSRWKYNNIYKNQWNNSDGRYILDIS</sequence>
<protein>
    <submittedName>
        <fullName evidence="1">Uncharacterized protein</fullName>
    </submittedName>
</protein>
<accession>A0A026WR04</accession>